<accession>A0A0D6EFY0</accession>
<proteinExistence type="inferred from homology"/>
<dbReference type="Proteomes" id="UP000243876">
    <property type="component" value="Unassembled WGS sequence"/>
</dbReference>
<dbReference type="SUPFAM" id="SSF53474">
    <property type="entry name" value="alpha/beta-Hydrolases"/>
    <property type="match status" value="1"/>
</dbReference>
<sequence>MAAPNPLDPSSYHHRFVRVASGRRYHLVDQPPAHWRGPVEQAPTVLLAHGFPDLWYGWRYQIAAFAARGWRVLCPTQLGYGDSDKPVDLEAYGHKSVAYDMNSLLDECRAKRVVVVGHDWGGMVAWRLVDYFPHRVISVASVCTPYMPPAQPSSPYTPAEEWVRTKLPNFGYQLFFQKETSAAKIEQVLPQFFAGNFSQATRADASRKVRNAVQEGVMERIVDEMIESQRQGKQLKTPPSEPVRLSSLPPRPSPPSPLELVVDSPDSPGQEFDYYLSTFRRTGLHSALNWYRTRLINHCDEQASQIPPFPEHIPALVLPAENDLALPPSMAESPAVRKCFPGGNLEDPRYRAHVTGLLADFVEESFAKEEAGPLAKL</sequence>
<evidence type="ECO:0000313" key="5">
    <source>
        <dbReference type="EMBL" id="CEQ38806.1"/>
    </source>
</evidence>
<evidence type="ECO:0000259" key="4">
    <source>
        <dbReference type="Pfam" id="PF00561"/>
    </source>
</evidence>
<protein>
    <submittedName>
        <fullName evidence="5">SPOSA6832_00244-mRNA-1:cds</fullName>
    </submittedName>
</protein>
<dbReference type="AlphaFoldDB" id="A0A0D6EFY0"/>
<dbReference type="InterPro" id="IPR029058">
    <property type="entry name" value="AB_hydrolase_fold"/>
</dbReference>
<gene>
    <name evidence="5" type="primary">SPOSA6832_00244</name>
</gene>
<name>A0A0D6EFY0_SPOSA</name>
<dbReference type="OrthoDB" id="284184at2759"/>
<dbReference type="Pfam" id="PF00561">
    <property type="entry name" value="Abhydrolase_1"/>
    <property type="match status" value="1"/>
</dbReference>
<keyword evidence="6" id="KW-1185">Reference proteome</keyword>
<comment type="similarity">
    <text evidence="2">Belongs to the AB hydrolase superfamily. Epoxide hydrolase family.</text>
</comment>
<evidence type="ECO:0000256" key="1">
    <source>
        <dbReference type="ARBA" id="ARBA00022801"/>
    </source>
</evidence>
<reference evidence="6" key="1">
    <citation type="submission" date="2015-02" db="EMBL/GenBank/DDBJ databases">
        <authorList>
            <person name="Gon?alves P."/>
        </authorList>
    </citation>
    <scope>NUCLEOTIDE SEQUENCE [LARGE SCALE GENOMIC DNA]</scope>
</reference>
<evidence type="ECO:0000256" key="3">
    <source>
        <dbReference type="SAM" id="MobiDB-lite"/>
    </source>
</evidence>
<dbReference type="Gene3D" id="3.40.50.1820">
    <property type="entry name" value="alpha/beta hydrolase"/>
    <property type="match status" value="1"/>
</dbReference>
<evidence type="ECO:0000256" key="2">
    <source>
        <dbReference type="ARBA" id="ARBA00038334"/>
    </source>
</evidence>
<dbReference type="InterPro" id="IPR000073">
    <property type="entry name" value="AB_hydrolase_1"/>
</dbReference>
<evidence type="ECO:0000313" key="6">
    <source>
        <dbReference type="Proteomes" id="UP000243876"/>
    </source>
</evidence>
<feature type="domain" description="AB hydrolase-1" evidence="4">
    <location>
        <begin position="43"/>
        <end position="334"/>
    </location>
</feature>
<dbReference type="InterPro" id="IPR000639">
    <property type="entry name" value="Epox_hydrolase-like"/>
</dbReference>
<dbReference type="PRINTS" id="PR00412">
    <property type="entry name" value="EPOXHYDRLASE"/>
</dbReference>
<keyword evidence="1" id="KW-0378">Hydrolase</keyword>
<dbReference type="EMBL" id="CENE01000001">
    <property type="protein sequence ID" value="CEQ38806.1"/>
    <property type="molecule type" value="Genomic_DNA"/>
</dbReference>
<organism evidence="5 6">
    <name type="scientific">Sporidiobolus salmonicolor</name>
    <name type="common">Yeast-like fungus</name>
    <name type="synonym">Sporobolomyces salmonicolor</name>
    <dbReference type="NCBI Taxonomy" id="5005"/>
    <lineage>
        <taxon>Eukaryota</taxon>
        <taxon>Fungi</taxon>
        <taxon>Dikarya</taxon>
        <taxon>Basidiomycota</taxon>
        <taxon>Pucciniomycotina</taxon>
        <taxon>Microbotryomycetes</taxon>
        <taxon>Sporidiobolales</taxon>
        <taxon>Sporidiobolaceae</taxon>
        <taxon>Sporobolomyces</taxon>
    </lineage>
</organism>
<dbReference type="GO" id="GO:0016787">
    <property type="term" value="F:hydrolase activity"/>
    <property type="evidence" value="ECO:0007669"/>
    <property type="project" value="UniProtKB-KW"/>
</dbReference>
<dbReference type="PANTHER" id="PTHR43329">
    <property type="entry name" value="EPOXIDE HYDROLASE"/>
    <property type="match status" value="1"/>
</dbReference>
<feature type="region of interest" description="Disordered" evidence="3">
    <location>
        <begin position="227"/>
        <end position="264"/>
    </location>
</feature>